<evidence type="ECO:0000256" key="4">
    <source>
        <dbReference type="ARBA" id="ARBA00022490"/>
    </source>
</evidence>
<keyword evidence="6" id="KW-1185">Reference proteome</keyword>
<evidence type="ECO:0000256" key="2">
    <source>
        <dbReference type="ARBA" id="ARBA00005351"/>
    </source>
</evidence>
<accession>A0A261XW23</accession>
<evidence type="ECO:0000313" key="5">
    <source>
        <dbReference type="EMBL" id="OZJ02585.1"/>
    </source>
</evidence>
<dbReference type="GO" id="GO:0005829">
    <property type="term" value="C:cytosol"/>
    <property type="evidence" value="ECO:0007669"/>
    <property type="project" value="UniProtKB-SubCell"/>
</dbReference>
<evidence type="ECO:0000313" key="6">
    <source>
        <dbReference type="Proteomes" id="UP000242875"/>
    </source>
</evidence>
<dbReference type="FunFam" id="1.25.40.10:FF:000060">
    <property type="entry name" value="Golgi to ER traffic protein 4 homolog"/>
    <property type="match status" value="1"/>
</dbReference>
<gene>
    <name evidence="5" type="ORF">BZG36_03650</name>
</gene>
<dbReference type="Pfam" id="PF04190">
    <property type="entry name" value="GET4"/>
    <property type="match status" value="1"/>
</dbReference>
<dbReference type="GO" id="GO:0045048">
    <property type="term" value="P:protein insertion into ER membrane"/>
    <property type="evidence" value="ECO:0007669"/>
    <property type="project" value="InterPro"/>
</dbReference>
<dbReference type="InterPro" id="IPR011990">
    <property type="entry name" value="TPR-like_helical_dom_sf"/>
</dbReference>
<dbReference type="AlphaFoldDB" id="A0A261XW23"/>
<comment type="subcellular location">
    <subcellularLocation>
        <location evidence="1">Cytoplasm</location>
        <location evidence="1">Cytosol</location>
    </subcellularLocation>
</comment>
<evidence type="ECO:0000256" key="3">
    <source>
        <dbReference type="ARBA" id="ARBA00022448"/>
    </source>
</evidence>
<reference evidence="5 6" key="1">
    <citation type="journal article" date="2017" name="Mycologia">
        <title>Bifiguratus adelaidae, gen. et sp. nov., a new member of Mucoromycotina in endophytic and soil-dwelling habitats.</title>
        <authorList>
            <person name="Torres-Cruz T.J."/>
            <person name="Billingsley Tobias T.L."/>
            <person name="Almatruk M."/>
            <person name="Hesse C."/>
            <person name="Kuske C.R."/>
            <person name="Desiro A."/>
            <person name="Benucci G.M."/>
            <person name="Bonito G."/>
            <person name="Stajich J.E."/>
            <person name="Dunlap C."/>
            <person name="Arnold A.E."/>
            <person name="Porras-Alfaro A."/>
        </authorList>
    </citation>
    <scope>NUCLEOTIDE SEQUENCE [LARGE SCALE GENOMIC DNA]</scope>
    <source>
        <strain evidence="5 6">AZ0501</strain>
    </source>
</reference>
<proteinExistence type="inferred from homology"/>
<organism evidence="5 6">
    <name type="scientific">Bifiguratus adelaidae</name>
    <dbReference type="NCBI Taxonomy" id="1938954"/>
    <lineage>
        <taxon>Eukaryota</taxon>
        <taxon>Fungi</taxon>
        <taxon>Fungi incertae sedis</taxon>
        <taxon>Mucoromycota</taxon>
        <taxon>Mucoromycotina</taxon>
        <taxon>Endogonomycetes</taxon>
        <taxon>Endogonales</taxon>
        <taxon>Endogonales incertae sedis</taxon>
        <taxon>Bifiguratus</taxon>
    </lineage>
</organism>
<evidence type="ECO:0008006" key="7">
    <source>
        <dbReference type="Google" id="ProtNLM"/>
    </source>
</evidence>
<sequence>MASRGTDKQRQKLQKSVEDGNYYEAHQMYRTVARRYLAQEKYAPAIELLYSGAGLLLKHGQGGSGSDLSVYMLDAYEQGNVKVDEESLERVIALLHAYPPGEAGRKKFIQRAVTWSQKYGDVPTGDPELHDHIGTVLWKEKNYAEAEKHLLDGTDDSATKLGQLELEWATKERSDDAGAFIARAVFQYLAEKKIQYATLAYTAFTAQLPTSLKAKPVAFRPSPSESSIDVPTFKSPMINFTNFILLCVQRDAVDLYKMALEKYQHVWTLRDKEMMTDLLQTIGFVFFNIPKPKPQTNMMAEMMRSMFMGQGNVNRRADVD</sequence>
<keyword evidence="3" id="KW-0813">Transport</keyword>
<name>A0A261XW23_9FUNG</name>
<dbReference type="EMBL" id="MVBO01000141">
    <property type="protein sequence ID" value="OZJ02585.1"/>
    <property type="molecule type" value="Genomic_DNA"/>
</dbReference>
<comment type="similarity">
    <text evidence="2">Belongs to the GET4 family.</text>
</comment>
<dbReference type="InterPro" id="IPR007317">
    <property type="entry name" value="GET4"/>
</dbReference>
<comment type="caution">
    <text evidence="5">The sequence shown here is derived from an EMBL/GenBank/DDBJ whole genome shotgun (WGS) entry which is preliminary data.</text>
</comment>
<evidence type="ECO:0000256" key="1">
    <source>
        <dbReference type="ARBA" id="ARBA00004514"/>
    </source>
</evidence>
<dbReference type="Gene3D" id="1.25.40.10">
    <property type="entry name" value="Tetratricopeptide repeat domain"/>
    <property type="match status" value="1"/>
</dbReference>
<dbReference type="OrthoDB" id="10252405at2759"/>
<dbReference type="PANTHER" id="PTHR12875">
    <property type="entry name" value="GOLGI TO ER TRAFFIC PROTEIN 4 HOMOLOG"/>
    <property type="match status" value="1"/>
</dbReference>
<dbReference type="Proteomes" id="UP000242875">
    <property type="component" value="Unassembled WGS sequence"/>
</dbReference>
<keyword evidence="4" id="KW-0963">Cytoplasm</keyword>
<protein>
    <recommendedName>
        <fullName evidence="7">DUF410 domain-containing protein</fullName>
    </recommendedName>
</protein>
<dbReference type="PANTHER" id="PTHR12875:SF0">
    <property type="entry name" value="GOLGI TO ER TRAFFIC PROTEIN 4 HOMOLOG"/>
    <property type="match status" value="1"/>
</dbReference>